<dbReference type="EMBL" id="ML978308">
    <property type="protein sequence ID" value="KAF2024134.1"/>
    <property type="molecule type" value="Genomic_DNA"/>
</dbReference>
<sequence length="269" mass="30879">MSRLAQLPPELFNMVLSHLLNAEQVERAPTTAKLRGYAFQLAILRVNKEIHALAKSYLDNANTCIQFDINPPAIDPSSFDAPIFVLARKWTPPVPALNVKLRFPKVPEAIHLRRGTETSFKVVLVLQRDLTKFMRLRGLFPIDDAFDDFKAATRFIDRHSEDGLPTTLDYRRIRELHQSLQEHVLEYGYLSKKGEVRMEEAIERLQQLDMPLAYWEVHDSQIPIALKDDVAPFLNSSEGFTKDQSAMTAHNWKPSRFQLGDGFGEVYFI</sequence>
<protein>
    <recommendedName>
        <fullName evidence="3">F-box domain-containing protein</fullName>
    </recommendedName>
</protein>
<gene>
    <name evidence="1" type="ORF">EK21DRAFT_118101</name>
</gene>
<dbReference type="AlphaFoldDB" id="A0A9P4LHG3"/>
<evidence type="ECO:0000313" key="2">
    <source>
        <dbReference type="Proteomes" id="UP000799777"/>
    </source>
</evidence>
<keyword evidence="2" id="KW-1185">Reference proteome</keyword>
<dbReference type="OrthoDB" id="3893333at2759"/>
<comment type="caution">
    <text evidence="1">The sequence shown here is derived from an EMBL/GenBank/DDBJ whole genome shotgun (WGS) entry which is preliminary data.</text>
</comment>
<organism evidence="1 2">
    <name type="scientific">Setomelanomma holmii</name>
    <dbReference type="NCBI Taxonomy" id="210430"/>
    <lineage>
        <taxon>Eukaryota</taxon>
        <taxon>Fungi</taxon>
        <taxon>Dikarya</taxon>
        <taxon>Ascomycota</taxon>
        <taxon>Pezizomycotina</taxon>
        <taxon>Dothideomycetes</taxon>
        <taxon>Pleosporomycetidae</taxon>
        <taxon>Pleosporales</taxon>
        <taxon>Pleosporineae</taxon>
        <taxon>Phaeosphaeriaceae</taxon>
        <taxon>Setomelanomma</taxon>
    </lineage>
</organism>
<evidence type="ECO:0000313" key="1">
    <source>
        <dbReference type="EMBL" id="KAF2024134.1"/>
    </source>
</evidence>
<dbReference type="Proteomes" id="UP000799777">
    <property type="component" value="Unassembled WGS sequence"/>
</dbReference>
<evidence type="ECO:0008006" key="3">
    <source>
        <dbReference type="Google" id="ProtNLM"/>
    </source>
</evidence>
<name>A0A9P4LHG3_9PLEO</name>
<accession>A0A9P4LHG3</accession>
<reference evidence="1" key="1">
    <citation type="journal article" date="2020" name="Stud. Mycol.">
        <title>101 Dothideomycetes genomes: a test case for predicting lifestyles and emergence of pathogens.</title>
        <authorList>
            <person name="Haridas S."/>
            <person name="Albert R."/>
            <person name="Binder M."/>
            <person name="Bloem J."/>
            <person name="Labutti K."/>
            <person name="Salamov A."/>
            <person name="Andreopoulos B."/>
            <person name="Baker S."/>
            <person name="Barry K."/>
            <person name="Bills G."/>
            <person name="Bluhm B."/>
            <person name="Cannon C."/>
            <person name="Castanera R."/>
            <person name="Culley D."/>
            <person name="Daum C."/>
            <person name="Ezra D."/>
            <person name="Gonzalez J."/>
            <person name="Henrissat B."/>
            <person name="Kuo A."/>
            <person name="Liang C."/>
            <person name="Lipzen A."/>
            <person name="Lutzoni F."/>
            <person name="Magnuson J."/>
            <person name="Mondo S."/>
            <person name="Nolan M."/>
            <person name="Ohm R."/>
            <person name="Pangilinan J."/>
            <person name="Park H.-J."/>
            <person name="Ramirez L."/>
            <person name="Alfaro M."/>
            <person name="Sun H."/>
            <person name="Tritt A."/>
            <person name="Yoshinaga Y."/>
            <person name="Zwiers L.-H."/>
            <person name="Turgeon B."/>
            <person name="Goodwin S."/>
            <person name="Spatafora J."/>
            <person name="Crous P."/>
            <person name="Grigoriev I."/>
        </authorList>
    </citation>
    <scope>NUCLEOTIDE SEQUENCE</scope>
    <source>
        <strain evidence="1">CBS 110217</strain>
    </source>
</reference>
<proteinExistence type="predicted"/>